<proteinExistence type="predicted"/>
<dbReference type="OrthoDB" id="6138345at2759"/>
<evidence type="ECO:0000313" key="2">
    <source>
        <dbReference type="Proteomes" id="UP000683360"/>
    </source>
</evidence>
<name>A0A8S3QTD2_MYTED</name>
<keyword evidence="2" id="KW-1185">Reference proteome</keyword>
<sequence>MKQRPDTKWKPFLVTNALFVIDTTNYTLGKGETSLPDYIKDKNSIHALVKDDKHSKPFTDKLCAFRCLALHRGQTITNLERSLQHYFQQWNGYQKRRNESTYEAKLFPGLQLQEIPEFESCFQVNINVYELKEDDTAFCVYKSLCRFKETMYLNMYEHHLSYIKEFENYAKNTNAKHVNVTLIIPVTFIDISARVPIKRSIYTLVDFLKLIKPFSKNWKNVTFKFRRKIKYFRGSSSLISRLYCTNCTSRLPDEDACIDEDDEDNQPPEGDQSILNGQKIMENQLKSLYGQLEGYMTQIPV</sequence>
<dbReference type="Proteomes" id="UP000683360">
    <property type="component" value="Unassembled WGS sequence"/>
</dbReference>
<protein>
    <submittedName>
        <fullName evidence="1">Uncharacterized protein</fullName>
    </submittedName>
</protein>
<organism evidence="1 2">
    <name type="scientific">Mytilus edulis</name>
    <name type="common">Blue mussel</name>
    <dbReference type="NCBI Taxonomy" id="6550"/>
    <lineage>
        <taxon>Eukaryota</taxon>
        <taxon>Metazoa</taxon>
        <taxon>Spiralia</taxon>
        <taxon>Lophotrochozoa</taxon>
        <taxon>Mollusca</taxon>
        <taxon>Bivalvia</taxon>
        <taxon>Autobranchia</taxon>
        <taxon>Pteriomorphia</taxon>
        <taxon>Mytilida</taxon>
        <taxon>Mytiloidea</taxon>
        <taxon>Mytilidae</taxon>
        <taxon>Mytilinae</taxon>
        <taxon>Mytilus</taxon>
    </lineage>
</organism>
<gene>
    <name evidence="1" type="ORF">MEDL_11310</name>
</gene>
<evidence type="ECO:0000313" key="1">
    <source>
        <dbReference type="EMBL" id="CAG2196405.1"/>
    </source>
</evidence>
<dbReference type="AlphaFoldDB" id="A0A8S3QTD2"/>
<comment type="caution">
    <text evidence="1">The sequence shown here is derived from an EMBL/GenBank/DDBJ whole genome shotgun (WGS) entry which is preliminary data.</text>
</comment>
<accession>A0A8S3QTD2</accession>
<reference evidence="1" key="1">
    <citation type="submission" date="2021-03" db="EMBL/GenBank/DDBJ databases">
        <authorList>
            <person name="Bekaert M."/>
        </authorList>
    </citation>
    <scope>NUCLEOTIDE SEQUENCE</scope>
</reference>
<dbReference type="EMBL" id="CAJPWZ010000558">
    <property type="protein sequence ID" value="CAG2196405.1"/>
    <property type="molecule type" value="Genomic_DNA"/>
</dbReference>